<protein>
    <submittedName>
        <fullName evidence="1">Sulfatase-like hydrolase/transferase</fullName>
    </submittedName>
</protein>
<dbReference type="EMBL" id="JAENHL010000008">
    <property type="protein sequence ID" value="MBK1869234.1"/>
    <property type="molecule type" value="Genomic_DNA"/>
</dbReference>
<reference evidence="1" key="1">
    <citation type="submission" date="2021-01" db="EMBL/GenBank/DDBJ databases">
        <authorList>
            <person name="Sun Q."/>
        </authorList>
    </citation>
    <scope>NUCLEOTIDE SEQUENCE</scope>
    <source>
        <strain evidence="1">YIM B02566</strain>
    </source>
</reference>
<dbReference type="Proteomes" id="UP000616151">
    <property type="component" value="Unassembled WGS sequence"/>
</dbReference>
<accession>A0ACC5R970</accession>
<proteinExistence type="predicted"/>
<name>A0ACC5R970_9HYPH</name>
<comment type="caution">
    <text evidence="1">The sequence shown here is derived from an EMBL/GenBank/DDBJ whole genome shotgun (WGS) entry which is preliminary data.</text>
</comment>
<evidence type="ECO:0000313" key="2">
    <source>
        <dbReference type="Proteomes" id="UP000616151"/>
    </source>
</evidence>
<gene>
    <name evidence="1" type="ORF">JHL16_22935</name>
</gene>
<sequence>MRNYRLWLKLALVSAFIIFTNVGFLGRIQLLWGQTRYDTLVGFIGIWLIAVVAIFAAAFHPRWPWRLGWALVFSATAAFAAAYYAISGSDFSVFDFVSLWNARHEAGRAADFYGVQLLHTAGLVFVAGLVAMGFSAPLSSARATVWTRRLALLPILPFAAIAGIVLMKSGGGYQALPRQFAPLSVAAVAATKVATQGAHARGEVAWTPDPQKRVKSIIFLVDESVRADYLDFTAGNSFTPDLPALKANFVDFGPAASGGNCSHYSNVILRSGARRDDLTVSINESPFIWSYAKKAGYRTVFVDAQGAVVKDPSRLTNFMTVNEARNIDRYVSLNNVPPEQADFELIKIIAEETKGDQPVFLYANKNGAHFPYDATYPKDRVIFGPTMTEDGTEASFEDKTHRMASYRNSIAWSVDQFFVRFFKEVDLSNLAVVYTSDHGQAIAEGKLTHCTIENANPREGLVPLLAFASDPTMRHELETGAKAGHLRASHFTIAPGILEMMGYRRNDIAQYYNESLFTSPKGDPAFSSGDIFGMFSKDVLWHPIDLAKDYREPEAMALRPRTPALAQSVSQ</sequence>
<evidence type="ECO:0000313" key="1">
    <source>
        <dbReference type="EMBL" id="MBK1869234.1"/>
    </source>
</evidence>
<organism evidence="1 2">
    <name type="scientific">Taklimakanibacter albus</name>
    <dbReference type="NCBI Taxonomy" id="2800327"/>
    <lineage>
        <taxon>Bacteria</taxon>
        <taxon>Pseudomonadati</taxon>
        <taxon>Pseudomonadota</taxon>
        <taxon>Alphaproteobacteria</taxon>
        <taxon>Hyphomicrobiales</taxon>
        <taxon>Aestuariivirgaceae</taxon>
        <taxon>Taklimakanibacter</taxon>
    </lineage>
</organism>
<keyword evidence="2" id="KW-1185">Reference proteome</keyword>